<protein>
    <submittedName>
        <fullName evidence="3">N-acylglucosamine 2-epimerase</fullName>
    </submittedName>
</protein>
<dbReference type="STRING" id="1610493.RPIT_12845"/>
<proteinExistence type="inferred from homology"/>
<dbReference type="InterPro" id="IPR012341">
    <property type="entry name" value="6hp_glycosidase-like_sf"/>
</dbReference>
<dbReference type="Proteomes" id="UP000188324">
    <property type="component" value="Chromosome"/>
</dbReference>
<name>A0A1Q2CHN3_9ACTN</name>
<gene>
    <name evidence="3" type="ORF">RPIT_12845</name>
</gene>
<reference evidence="3 4" key="1">
    <citation type="journal article" date="2016" name="Int. J. Syst. Evol. Microbiol.">
        <title>Tessaracoccus flavus sp. nov., isolated from the drainage system of a lindane-producing factory.</title>
        <authorList>
            <person name="Kumari R."/>
            <person name="Singh P."/>
            <person name="Schumann P."/>
            <person name="Lal R."/>
        </authorList>
    </citation>
    <scope>NUCLEOTIDE SEQUENCE [LARGE SCALE GENOMIC DNA]</scope>
    <source>
        <strain evidence="3 4">RP1T</strain>
    </source>
</reference>
<accession>A0A1Q2CHN3</accession>
<evidence type="ECO:0000256" key="2">
    <source>
        <dbReference type="ARBA" id="ARBA00023235"/>
    </source>
</evidence>
<dbReference type="GO" id="GO:0016853">
    <property type="term" value="F:isomerase activity"/>
    <property type="evidence" value="ECO:0007669"/>
    <property type="project" value="UniProtKB-KW"/>
</dbReference>
<evidence type="ECO:0000313" key="4">
    <source>
        <dbReference type="Proteomes" id="UP000188324"/>
    </source>
</evidence>
<dbReference type="EMBL" id="CP019605">
    <property type="protein sequence ID" value="AQP45583.1"/>
    <property type="molecule type" value="Genomic_DNA"/>
</dbReference>
<dbReference type="SUPFAM" id="SSF48208">
    <property type="entry name" value="Six-hairpin glycosidases"/>
    <property type="match status" value="1"/>
</dbReference>
<dbReference type="PANTHER" id="PTHR15108">
    <property type="entry name" value="N-ACYLGLUCOSAMINE-2-EPIMERASE"/>
    <property type="match status" value="1"/>
</dbReference>
<dbReference type="AlphaFoldDB" id="A0A1Q2CHN3"/>
<dbReference type="InterPro" id="IPR010819">
    <property type="entry name" value="AGE/CE"/>
</dbReference>
<keyword evidence="4" id="KW-1185">Reference proteome</keyword>
<dbReference type="InterPro" id="IPR008928">
    <property type="entry name" value="6-hairpin_glycosidase_sf"/>
</dbReference>
<dbReference type="KEGG" id="tfl:RPIT_12845"/>
<dbReference type="RefSeq" id="WP_218121579.1">
    <property type="nucleotide sequence ID" value="NZ_CP019605.1"/>
</dbReference>
<dbReference type="Gene3D" id="1.50.10.10">
    <property type="match status" value="1"/>
</dbReference>
<comment type="similarity">
    <text evidence="1">Belongs to the N-acylglucosamine 2-epimerase family.</text>
</comment>
<dbReference type="GO" id="GO:0005975">
    <property type="term" value="P:carbohydrate metabolic process"/>
    <property type="evidence" value="ECO:0007669"/>
    <property type="project" value="InterPro"/>
</dbReference>
<sequence>MSHLDELRRHRDELLDFYQPHVCLESGGYAYLDDVGRPLPDQGAQLWLNARMLHCFSIATALGRPGAADVVEHGLAHLHGGAGQDLIHGGWYATAGGSNPSDAKELYGQAHVVLAASSAAMAGFTEGRALLDEALDLIDRRYWREGDGRAVEAYDRTFSRLDPYRGQNANMHLTEALINAYEATGEAVLLQRAVRIAGHIAGRAASPDEGAWRLPEHFDEDWNVVWEFNKDEPRHPFRPYGSQPGHWLEWAKLLLQLRGLGVHEPWLLPAAEHLFAGAFKDAWRGTGGFVYTVDWDGAPVVEERFFWEPAEGMGAARLLELHTDDDRYAEAYGKLWGYVVDHFVDHESGSWFPELDAEQKPVTHTWAGKPDLYHAFQATLYAEVPAHQGLARWASTQASRR</sequence>
<dbReference type="Pfam" id="PF07221">
    <property type="entry name" value="GlcNAc_2-epim"/>
    <property type="match status" value="1"/>
</dbReference>
<organism evidence="3 4">
    <name type="scientific">Tessaracoccus flavus</name>
    <dbReference type="NCBI Taxonomy" id="1610493"/>
    <lineage>
        <taxon>Bacteria</taxon>
        <taxon>Bacillati</taxon>
        <taxon>Actinomycetota</taxon>
        <taxon>Actinomycetes</taxon>
        <taxon>Propionibacteriales</taxon>
        <taxon>Propionibacteriaceae</taxon>
        <taxon>Tessaracoccus</taxon>
    </lineage>
</organism>
<evidence type="ECO:0000256" key="1">
    <source>
        <dbReference type="ARBA" id="ARBA00008558"/>
    </source>
</evidence>
<keyword evidence="2" id="KW-0413">Isomerase</keyword>
<evidence type="ECO:0000313" key="3">
    <source>
        <dbReference type="EMBL" id="AQP45583.1"/>
    </source>
</evidence>